<dbReference type="Pfam" id="PF12796">
    <property type="entry name" value="Ank_2"/>
    <property type="match status" value="2"/>
</dbReference>
<organism evidence="7 8">
    <name type="scientific">Lobosporangium transversale</name>
    <dbReference type="NCBI Taxonomy" id="64571"/>
    <lineage>
        <taxon>Eukaryota</taxon>
        <taxon>Fungi</taxon>
        <taxon>Fungi incertae sedis</taxon>
        <taxon>Mucoromycota</taxon>
        <taxon>Mortierellomycotina</taxon>
        <taxon>Mortierellomycetes</taxon>
        <taxon>Mortierellales</taxon>
        <taxon>Mortierellaceae</taxon>
        <taxon>Lobosporangium</taxon>
    </lineage>
</organism>
<reference evidence="7 8" key="1">
    <citation type="submission" date="2016-07" db="EMBL/GenBank/DDBJ databases">
        <title>Pervasive Adenine N6-methylation of Active Genes in Fungi.</title>
        <authorList>
            <consortium name="DOE Joint Genome Institute"/>
            <person name="Mondo S.J."/>
            <person name="Dannebaum R.O."/>
            <person name="Kuo R.C."/>
            <person name="Labutti K."/>
            <person name="Haridas S."/>
            <person name="Kuo A."/>
            <person name="Salamov A."/>
            <person name="Ahrendt S.R."/>
            <person name="Lipzen A."/>
            <person name="Sullivan W."/>
            <person name="Andreopoulos W.B."/>
            <person name="Clum A."/>
            <person name="Lindquist E."/>
            <person name="Daum C."/>
            <person name="Ramamoorthy G.K."/>
            <person name="Gryganskyi A."/>
            <person name="Culley D."/>
            <person name="Magnuson J.K."/>
            <person name="James T.Y."/>
            <person name="O'Malley M.A."/>
            <person name="Stajich J.E."/>
            <person name="Spatafora J.W."/>
            <person name="Visel A."/>
            <person name="Grigoriev I.V."/>
        </authorList>
    </citation>
    <scope>NUCLEOTIDE SEQUENCE [LARGE SCALE GENOMIC DNA]</scope>
    <source>
        <strain evidence="7 8">NRRL 3116</strain>
    </source>
</reference>
<keyword evidence="6" id="KW-1133">Transmembrane helix</keyword>
<dbReference type="SUPFAM" id="SSF48403">
    <property type="entry name" value="Ankyrin repeat"/>
    <property type="match status" value="1"/>
</dbReference>
<protein>
    <recommendedName>
        <fullName evidence="1">protein S-acyltransferase</fullName>
        <ecNumber evidence="1">2.3.1.225</ecNumber>
    </recommendedName>
</protein>
<dbReference type="PANTHER" id="PTHR24161">
    <property type="entry name" value="ANK_REP_REGION DOMAIN-CONTAINING PROTEIN-RELATED"/>
    <property type="match status" value="1"/>
</dbReference>
<evidence type="ECO:0000256" key="1">
    <source>
        <dbReference type="ARBA" id="ARBA00012210"/>
    </source>
</evidence>
<evidence type="ECO:0000313" key="8">
    <source>
        <dbReference type="Proteomes" id="UP000193648"/>
    </source>
</evidence>
<dbReference type="GeneID" id="33561854"/>
<dbReference type="STRING" id="64571.A0A1Y2GZX0"/>
<feature type="repeat" description="ANK" evidence="4">
    <location>
        <begin position="162"/>
        <end position="194"/>
    </location>
</feature>
<feature type="transmembrane region" description="Helical" evidence="6">
    <location>
        <begin position="259"/>
        <end position="284"/>
    </location>
</feature>
<gene>
    <name evidence="7" type="ORF">BCR41DRAFT_221396</name>
</gene>
<keyword evidence="2" id="KW-0677">Repeat</keyword>
<name>A0A1Y2GZX0_9FUNG</name>
<feature type="transmembrane region" description="Helical" evidence="6">
    <location>
        <begin position="236"/>
        <end position="253"/>
    </location>
</feature>
<dbReference type="Proteomes" id="UP000193648">
    <property type="component" value="Unassembled WGS sequence"/>
</dbReference>
<dbReference type="GO" id="GO:0019706">
    <property type="term" value="F:protein-cysteine S-palmitoyltransferase activity"/>
    <property type="evidence" value="ECO:0007669"/>
    <property type="project" value="UniProtKB-EC"/>
</dbReference>
<keyword evidence="6" id="KW-0812">Transmembrane</keyword>
<dbReference type="PANTHER" id="PTHR24161:SF85">
    <property type="entry name" value="PALMITOYLTRANSFERASE HIP14"/>
    <property type="match status" value="1"/>
</dbReference>
<dbReference type="Gene3D" id="1.25.40.20">
    <property type="entry name" value="Ankyrin repeat-containing domain"/>
    <property type="match status" value="2"/>
</dbReference>
<dbReference type="PROSITE" id="PS50297">
    <property type="entry name" value="ANK_REP_REGION"/>
    <property type="match status" value="2"/>
</dbReference>
<dbReference type="InterPro" id="IPR002110">
    <property type="entry name" value="Ankyrin_rpt"/>
</dbReference>
<dbReference type="OrthoDB" id="6781668at2759"/>
<accession>A0A1Y2GZX0</accession>
<keyword evidence="8" id="KW-1185">Reference proteome</keyword>
<evidence type="ECO:0000256" key="2">
    <source>
        <dbReference type="ARBA" id="ARBA00022737"/>
    </source>
</evidence>
<evidence type="ECO:0000256" key="5">
    <source>
        <dbReference type="SAM" id="MobiDB-lite"/>
    </source>
</evidence>
<feature type="region of interest" description="Disordered" evidence="5">
    <location>
        <begin position="19"/>
        <end position="59"/>
    </location>
</feature>
<dbReference type="RefSeq" id="XP_021884127.1">
    <property type="nucleotide sequence ID" value="XM_022020010.1"/>
</dbReference>
<sequence length="321" mass="35535">MVSSSNTDTGSHVEVTLSHGTTTDNHAGMTSSSTIKDTSNANTDSNETEDVNPQFRPSPNAEEDFEDINIFQAAQMGKLAIAARLVEADPALVKSRDFQDVTALHWAAINNQIPVAKYLLDHGAEVDAVGGELVATPLHWCTSLSVDILLKQGARVDTKDREGFTPLHWAVVKGNRDCLSKILKAGADVKAGDKSGKTPMDMIKELKESVIWEKALSDAKLASDGRTRRSLFDKKTTNTIIYFIPYVTLFLTLELMTLFSWYIAMPVAIVQFLIGHVGSVKILLRTRTPNDMLQTPYYTAVFQSTAFWVGFVWLRYILFSK</sequence>
<proteinExistence type="predicted"/>
<dbReference type="EC" id="2.3.1.225" evidence="1"/>
<feature type="repeat" description="ANK" evidence="4">
    <location>
        <begin position="99"/>
        <end position="131"/>
    </location>
</feature>
<evidence type="ECO:0000313" key="7">
    <source>
        <dbReference type="EMBL" id="ORZ26362.1"/>
    </source>
</evidence>
<dbReference type="InParanoid" id="A0A1Y2GZX0"/>
<dbReference type="AlphaFoldDB" id="A0A1Y2GZX0"/>
<dbReference type="SMART" id="SM00248">
    <property type="entry name" value="ANK"/>
    <property type="match status" value="2"/>
</dbReference>
<dbReference type="FunCoup" id="A0A1Y2GZX0">
    <property type="interactions" value="295"/>
</dbReference>
<dbReference type="PROSITE" id="PS50088">
    <property type="entry name" value="ANK_REPEAT"/>
    <property type="match status" value="2"/>
</dbReference>
<evidence type="ECO:0000256" key="6">
    <source>
        <dbReference type="SAM" id="Phobius"/>
    </source>
</evidence>
<dbReference type="EMBL" id="MCFF01000007">
    <property type="protein sequence ID" value="ORZ26362.1"/>
    <property type="molecule type" value="Genomic_DNA"/>
</dbReference>
<comment type="caution">
    <text evidence="7">The sequence shown here is derived from an EMBL/GenBank/DDBJ whole genome shotgun (WGS) entry which is preliminary data.</text>
</comment>
<feature type="transmembrane region" description="Helical" evidence="6">
    <location>
        <begin position="296"/>
        <end position="318"/>
    </location>
</feature>
<keyword evidence="3 4" id="KW-0040">ANK repeat</keyword>
<evidence type="ECO:0000256" key="3">
    <source>
        <dbReference type="ARBA" id="ARBA00023043"/>
    </source>
</evidence>
<feature type="compositionally biased region" description="Polar residues" evidence="5">
    <location>
        <begin position="19"/>
        <end position="45"/>
    </location>
</feature>
<evidence type="ECO:0000256" key="4">
    <source>
        <dbReference type="PROSITE-ProRule" id="PRU00023"/>
    </source>
</evidence>
<keyword evidence="6" id="KW-0472">Membrane</keyword>
<dbReference type="InterPro" id="IPR036770">
    <property type="entry name" value="Ankyrin_rpt-contain_sf"/>
</dbReference>